<feature type="non-terminal residue" evidence="1">
    <location>
        <position position="90"/>
    </location>
</feature>
<accession>A0ACA9KHK7</accession>
<protein>
    <submittedName>
        <fullName evidence="1">7117_t:CDS:1</fullName>
    </submittedName>
</protein>
<sequence length="90" mass="10182">MAQIQDQRRPSRSYQNNLRNPNPPVCYNCRRTGHISHYCNAPRQSPATNNPPTNPPPNTPNSVNSQETLLALLNLIQQTAQPENQEEHPT</sequence>
<evidence type="ECO:0000313" key="2">
    <source>
        <dbReference type="Proteomes" id="UP000789860"/>
    </source>
</evidence>
<dbReference type="EMBL" id="CAJVPM010001772">
    <property type="protein sequence ID" value="CAG8473476.1"/>
    <property type="molecule type" value="Genomic_DNA"/>
</dbReference>
<keyword evidence="2" id="KW-1185">Reference proteome</keyword>
<proteinExistence type="predicted"/>
<organism evidence="1 2">
    <name type="scientific">Scutellospora calospora</name>
    <dbReference type="NCBI Taxonomy" id="85575"/>
    <lineage>
        <taxon>Eukaryota</taxon>
        <taxon>Fungi</taxon>
        <taxon>Fungi incertae sedis</taxon>
        <taxon>Mucoromycota</taxon>
        <taxon>Glomeromycotina</taxon>
        <taxon>Glomeromycetes</taxon>
        <taxon>Diversisporales</taxon>
        <taxon>Gigasporaceae</taxon>
        <taxon>Scutellospora</taxon>
    </lineage>
</organism>
<evidence type="ECO:0000313" key="1">
    <source>
        <dbReference type="EMBL" id="CAG8473476.1"/>
    </source>
</evidence>
<gene>
    <name evidence="1" type="ORF">SCALOS_LOCUS2130</name>
</gene>
<dbReference type="Proteomes" id="UP000789860">
    <property type="component" value="Unassembled WGS sequence"/>
</dbReference>
<comment type="caution">
    <text evidence="1">The sequence shown here is derived from an EMBL/GenBank/DDBJ whole genome shotgun (WGS) entry which is preliminary data.</text>
</comment>
<reference evidence="1" key="1">
    <citation type="submission" date="2021-06" db="EMBL/GenBank/DDBJ databases">
        <authorList>
            <person name="Kallberg Y."/>
            <person name="Tangrot J."/>
            <person name="Rosling A."/>
        </authorList>
    </citation>
    <scope>NUCLEOTIDE SEQUENCE</scope>
    <source>
        <strain evidence="1">AU212A</strain>
    </source>
</reference>
<name>A0ACA9KHK7_9GLOM</name>